<dbReference type="PANTHER" id="PTHR36452:SF1">
    <property type="entry name" value="DUF2461 DOMAIN-CONTAINING PROTEIN"/>
    <property type="match status" value="1"/>
</dbReference>
<dbReference type="PIRSF" id="PIRSF028451">
    <property type="entry name" value="UCP028451"/>
    <property type="match status" value="1"/>
</dbReference>
<dbReference type="EMBL" id="PVUE01000002">
    <property type="protein sequence ID" value="PRZ43646.1"/>
    <property type="molecule type" value="Genomic_DNA"/>
</dbReference>
<accession>A0A2T1A4Y8</accession>
<name>A0A2T1A4Y8_9ACTN</name>
<dbReference type="Proteomes" id="UP000237752">
    <property type="component" value="Unassembled WGS sequence"/>
</dbReference>
<comment type="caution">
    <text evidence="1">The sequence shown here is derived from an EMBL/GenBank/DDBJ whole genome shotgun (WGS) entry which is preliminary data.</text>
</comment>
<dbReference type="PANTHER" id="PTHR36452">
    <property type="entry name" value="CHROMOSOME 12, WHOLE GENOME SHOTGUN SEQUENCE"/>
    <property type="match status" value="1"/>
</dbReference>
<dbReference type="RefSeq" id="WP_106347785.1">
    <property type="nucleotide sequence ID" value="NZ_PVUE01000002.1"/>
</dbReference>
<organism evidence="1 2">
    <name type="scientific">Antricoccus suffuscus</name>
    <dbReference type="NCBI Taxonomy" id="1629062"/>
    <lineage>
        <taxon>Bacteria</taxon>
        <taxon>Bacillati</taxon>
        <taxon>Actinomycetota</taxon>
        <taxon>Actinomycetes</taxon>
        <taxon>Geodermatophilales</taxon>
        <taxon>Antricoccaceae</taxon>
        <taxon>Antricoccus</taxon>
    </lineage>
</organism>
<dbReference type="NCBIfam" id="TIGR02453">
    <property type="entry name" value="TIGR02453 family protein"/>
    <property type="match status" value="1"/>
</dbReference>
<dbReference type="AlphaFoldDB" id="A0A2T1A4Y8"/>
<gene>
    <name evidence="1" type="ORF">CLV47_102337</name>
</gene>
<evidence type="ECO:0000313" key="2">
    <source>
        <dbReference type="Proteomes" id="UP000237752"/>
    </source>
</evidence>
<sequence>MSQFTGFNVAALDFYEDLEADNSKTFWDAHKAVYDEHVRAPVVALLSGLEEEFGAAKIFRPYRDVRFSKDKTPYKTQQGAFVAKGASTGWYLQIDPSGFRTGAGFYRAEADALARYRRAVVDERHGKALQKILARLTKAGWTTGGDTLKTVPRGFDADHPRIELLRHKSLTVGKTYGFEPIIHTPKLADAVRADWRQTRPLVEWVAEHATGEQA</sequence>
<keyword evidence="2" id="KW-1185">Reference proteome</keyword>
<reference evidence="1 2" key="1">
    <citation type="submission" date="2018-03" db="EMBL/GenBank/DDBJ databases">
        <title>Genomic Encyclopedia of Archaeal and Bacterial Type Strains, Phase II (KMG-II): from individual species to whole genera.</title>
        <authorList>
            <person name="Goeker M."/>
        </authorList>
    </citation>
    <scope>NUCLEOTIDE SEQUENCE [LARGE SCALE GENOMIC DNA]</scope>
    <source>
        <strain evidence="1 2">DSM 100065</strain>
    </source>
</reference>
<dbReference type="Pfam" id="PF09365">
    <property type="entry name" value="DUF2461"/>
    <property type="match status" value="1"/>
</dbReference>
<evidence type="ECO:0000313" key="1">
    <source>
        <dbReference type="EMBL" id="PRZ43646.1"/>
    </source>
</evidence>
<protein>
    <submittedName>
        <fullName evidence="1">Uncharacterized protein (TIGR02453 family)</fullName>
    </submittedName>
</protein>
<dbReference type="InterPro" id="IPR015996">
    <property type="entry name" value="UCP028451"/>
</dbReference>
<proteinExistence type="predicted"/>
<dbReference type="InterPro" id="IPR012808">
    <property type="entry name" value="CHP02453"/>
</dbReference>
<dbReference type="OrthoDB" id="9794241at2"/>